<protein>
    <submittedName>
        <fullName evidence="2">Nitrile hydratase accessory protein</fullName>
    </submittedName>
</protein>
<dbReference type="InterPro" id="IPR008990">
    <property type="entry name" value="Elect_transpt_acc-like_dom_sf"/>
</dbReference>
<name>A0A327L8K6_9BRAD</name>
<dbReference type="InterPro" id="IPR049054">
    <property type="entry name" value="CN_hydtase_beta-like_N"/>
</dbReference>
<dbReference type="InterPro" id="IPR042262">
    <property type="entry name" value="CN_hydtase_beta_C"/>
</dbReference>
<reference evidence="2 3" key="1">
    <citation type="submission" date="2017-07" db="EMBL/GenBank/DDBJ databases">
        <title>Draft Genome Sequences of Select Purple Nonsulfur Bacteria.</title>
        <authorList>
            <person name="Lasarre B."/>
            <person name="Mckinlay J.B."/>
        </authorList>
    </citation>
    <scope>NUCLEOTIDE SEQUENCE [LARGE SCALE GENOMIC DNA]</scope>
    <source>
        <strain evidence="2 3">DSM 5909</strain>
    </source>
</reference>
<dbReference type="SUPFAM" id="SSF50090">
    <property type="entry name" value="Electron transport accessory proteins"/>
    <property type="match status" value="1"/>
</dbReference>
<dbReference type="OrthoDB" id="9811616at2"/>
<dbReference type="AlphaFoldDB" id="A0A327L8K6"/>
<accession>A0A327L8K6</accession>
<comment type="caution">
    <text evidence="2">The sequence shown here is derived from an EMBL/GenBank/DDBJ whole genome shotgun (WGS) entry which is preliminary data.</text>
</comment>
<organism evidence="2 3">
    <name type="scientific">Rhodoplanes roseus</name>
    <dbReference type="NCBI Taxonomy" id="29409"/>
    <lineage>
        <taxon>Bacteria</taxon>
        <taxon>Pseudomonadati</taxon>
        <taxon>Pseudomonadota</taxon>
        <taxon>Alphaproteobacteria</taxon>
        <taxon>Hyphomicrobiales</taxon>
        <taxon>Nitrobacteraceae</taxon>
        <taxon>Rhodoplanes</taxon>
    </lineage>
</organism>
<dbReference type="Gene3D" id="1.10.472.20">
    <property type="entry name" value="Nitrile hydratase, beta subunit"/>
    <property type="match status" value="1"/>
</dbReference>
<evidence type="ECO:0000313" key="2">
    <source>
        <dbReference type="EMBL" id="RAI44028.1"/>
    </source>
</evidence>
<evidence type="ECO:0000313" key="3">
    <source>
        <dbReference type="Proteomes" id="UP000249130"/>
    </source>
</evidence>
<dbReference type="EMBL" id="NPEX01000061">
    <property type="protein sequence ID" value="RAI44028.1"/>
    <property type="molecule type" value="Genomic_DNA"/>
</dbReference>
<gene>
    <name evidence="2" type="ORF">CH341_11330</name>
</gene>
<feature type="domain" description="Nitrile hydratase beta subunit-like N-terminal" evidence="1">
    <location>
        <begin position="9"/>
        <end position="90"/>
    </location>
</feature>
<proteinExistence type="predicted"/>
<dbReference type="InterPro" id="IPR023808">
    <property type="entry name" value="Nitrile_Hydratase_acc_put"/>
</dbReference>
<dbReference type="Proteomes" id="UP000249130">
    <property type="component" value="Unassembled WGS sequence"/>
</dbReference>
<sequence>MMAIPRDGDGPLFRARWEALAFVLAMMLEQRRAFTWTEWAQSFGTEIRRAHKAGTGETYFEAWLAALERIVAEKGLADRATLTRYQHAWDQAAARTPAGAPIELRPDDFA</sequence>
<evidence type="ECO:0000259" key="1">
    <source>
        <dbReference type="Pfam" id="PF21006"/>
    </source>
</evidence>
<keyword evidence="3" id="KW-1185">Reference proteome</keyword>
<dbReference type="NCBIfam" id="TIGR03889">
    <property type="entry name" value="nitrile_acc"/>
    <property type="match status" value="1"/>
</dbReference>
<dbReference type="Pfam" id="PF21006">
    <property type="entry name" value="NHase_beta_N"/>
    <property type="match status" value="1"/>
</dbReference>